<name>A0A6A0A0U8_HAELA</name>
<dbReference type="AlphaFoldDB" id="A0A6A0A0U8"/>
<dbReference type="SUPFAM" id="SSF51316">
    <property type="entry name" value="Mss4-like"/>
    <property type="match status" value="1"/>
</dbReference>
<sequence>MGCRMVLLTRQAGNAGRAVDLVPDLSIPFMPRTEDHVTEQLASLLCSPHLADCLAPVCRLLLGMVKHMPPTADDVIARSRVLDLLILTVAGPEGHLGHVFDDGPRPTGQRYCIALRRRYQLSTAPSALPSLLQAGDCVTFILQAAALEPWTLPGSTLAQG</sequence>
<dbReference type="EMBL" id="BLLF01002688">
    <property type="protein sequence ID" value="GFH24994.1"/>
    <property type="molecule type" value="Genomic_DNA"/>
</dbReference>
<evidence type="ECO:0000313" key="4">
    <source>
        <dbReference type="EMBL" id="GFH24994.1"/>
    </source>
</evidence>
<keyword evidence="5" id="KW-1185">Reference proteome</keyword>
<keyword evidence="2" id="KW-0560">Oxidoreductase</keyword>
<evidence type="ECO:0000259" key="3">
    <source>
        <dbReference type="Pfam" id="PF01641"/>
    </source>
</evidence>
<dbReference type="Pfam" id="PF01641">
    <property type="entry name" value="SelR"/>
    <property type="match status" value="1"/>
</dbReference>
<dbReference type="Gene3D" id="2.170.150.20">
    <property type="entry name" value="Peptide methionine sulfoxide reductase"/>
    <property type="match status" value="1"/>
</dbReference>
<evidence type="ECO:0000256" key="1">
    <source>
        <dbReference type="ARBA" id="ARBA00007174"/>
    </source>
</evidence>
<dbReference type="InterPro" id="IPR002579">
    <property type="entry name" value="Met_Sox_Rdtase_MsrB_dom"/>
</dbReference>
<reference evidence="4 5" key="1">
    <citation type="submission" date="2020-02" db="EMBL/GenBank/DDBJ databases">
        <title>Draft genome sequence of Haematococcus lacustris strain NIES-144.</title>
        <authorList>
            <person name="Morimoto D."/>
            <person name="Nakagawa S."/>
            <person name="Yoshida T."/>
            <person name="Sawayama S."/>
        </authorList>
    </citation>
    <scope>NUCLEOTIDE SEQUENCE [LARGE SCALE GENOMIC DNA]</scope>
    <source>
        <strain evidence="4 5">NIES-144</strain>
    </source>
</reference>
<comment type="caution">
    <text evidence="4">The sequence shown here is derived from an EMBL/GenBank/DDBJ whole genome shotgun (WGS) entry which is preliminary data.</text>
</comment>
<evidence type="ECO:0000313" key="5">
    <source>
        <dbReference type="Proteomes" id="UP000485058"/>
    </source>
</evidence>
<dbReference type="GO" id="GO:0033743">
    <property type="term" value="F:peptide-methionine (R)-S-oxide reductase activity"/>
    <property type="evidence" value="ECO:0007669"/>
    <property type="project" value="InterPro"/>
</dbReference>
<dbReference type="Proteomes" id="UP000485058">
    <property type="component" value="Unassembled WGS sequence"/>
</dbReference>
<protein>
    <submittedName>
        <fullName evidence="4">Peptide-methionine (R)-S-oxide reductase</fullName>
    </submittedName>
</protein>
<dbReference type="InterPro" id="IPR011057">
    <property type="entry name" value="Mss4-like_sf"/>
</dbReference>
<evidence type="ECO:0000256" key="2">
    <source>
        <dbReference type="ARBA" id="ARBA00023002"/>
    </source>
</evidence>
<comment type="similarity">
    <text evidence="1">Belongs to the MsrB Met sulfoxide reductase family.</text>
</comment>
<feature type="domain" description="MsrB" evidence="3">
    <location>
        <begin position="92"/>
        <end position="113"/>
    </location>
</feature>
<dbReference type="GO" id="GO:0006979">
    <property type="term" value="P:response to oxidative stress"/>
    <property type="evidence" value="ECO:0007669"/>
    <property type="project" value="UniProtKB-ARBA"/>
</dbReference>
<gene>
    <name evidence="4" type="ORF">HaLaN_22881</name>
</gene>
<proteinExistence type="inferred from homology"/>
<organism evidence="4 5">
    <name type="scientific">Haematococcus lacustris</name>
    <name type="common">Green alga</name>
    <name type="synonym">Haematococcus pluvialis</name>
    <dbReference type="NCBI Taxonomy" id="44745"/>
    <lineage>
        <taxon>Eukaryota</taxon>
        <taxon>Viridiplantae</taxon>
        <taxon>Chlorophyta</taxon>
        <taxon>core chlorophytes</taxon>
        <taxon>Chlorophyceae</taxon>
        <taxon>CS clade</taxon>
        <taxon>Chlamydomonadales</taxon>
        <taxon>Haematococcaceae</taxon>
        <taxon>Haematococcus</taxon>
    </lineage>
</organism>
<accession>A0A6A0A0U8</accession>